<keyword evidence="2" id="KW-1185">Reference proteome</keyword>
<sequence>MDSFSTTDSKLNELWQDIAEIDEEISIHHKQIAQLAAKRKDVQQKINRRLPFINRLPFELISRILTLSTESNQVFVSPDDERYKWCAVLLLGAVCRQWREITLATPHLWSTVNIRLGRKELWSNIANEWLQRLGALPLSITFTYAKHGESIVDFDLVPLLRSHSIRWKSLNFNCVRDDIFYRLLDNLEDTRHIETIRLQCTTGSWRKMRPFMGEPICPKTFHLLYLSSKKFTGYFKWDNLTHLVAEGIHSVDLTDILRQAIKIQHCVIVYSMREHEHQLVPIVNTSLTHLVITLWCLTDYLPFLTFPSLQILECRYSDRMNEVDVNVLVDFIDRSQAPLRDVICHLNVGNPVSAAGIWHPRFPNITHLNLNVTFKGATTMVLNIFELLAYDRDEIVHPSLQIIELTTKHMTPTIWSHFINMFPQTLAERTPHERLPTNSSDTDLMPFSDSSLRRRLSKACIILDHRSGIFDKRDVMKLHQYLRLLDIQKSGVELELIGNGGIDLLQFAKKKYGSELEARQQYQQQITEDGL</sequence>
<proteinExistence type="predicted"/>
<comment type="caution">
    <text evidence="1">The sequence shown here is derived from an EMBL/GenBank/DDBJ whole genome shotgun (WGS) entry which is preliminary data.</text>
</comment>
<protein>
    <submittedName>
        <fullName evidence="1">Uncharacterized protein</fullName>
    </submittedName>
</protein>
<dbReference type="AlphaFoldDB" id="A0A409X5R2"/>
<gene>
    <name evidence="1" type="ORF">CVT25_002886</name>
</gene>
<dbReference type="InParanoid" id="A0A409X5R2"/>
<accession>A0A409X5R2</accession>
<name>A0A409X5R2_PSICY</name>
<reference evidence="1 2" key="1">
    <citation type="journal article" date="2018" name="Evol. Lett.">
        <title>Horizontal gene cluster transfer increased hallucinogenic mushroom diversity.</title>
        <authorList>
            <person name="Reynolds H.T."/>
            <person name="Vijayakumar V."/>
            <person name="Gluck-Thaler E."/>
            <person name="Korotkin H.B."/>
            <person name="Matheny P.B."/>
            <person name="Slot J.C."/>
        </authorList>
    </citation>
    <scope>NUCLEOTIDE SEQUENCE [LARGE SCALE GENOMIC DNA]</scope>
    <source>
        <strain evidence="1 2">2631</strain>
    </source>
</reference>
<dbReference type="OrthoDB" id="3365698at2759"/>
<dbReference type="EMBL" id="NHYD01002555">
    <property type="protein sequence ID" value="PPQ86119.1"/>
    <property type="molecule type" value="Genomic_DNA"/>
</dbReference>
<evidence type="ECO:0000313" key="2">
    <source>
        <dbReference type="Proteomes" id="UP000283269"/>
    </source>
</evidence>
<dbReference type="Proteomes" id="UP000283269">
    <property type="component" value="Unassembled WGS sequence"/>
</dbReference>
<evidence type="ECO:0000313" key="1">
    <source>
        <dbReference type="EMBL" id="PPQ86119.1"/>
    </source>
</evidence>
<dbReference type="SUPFAM" id="SSF52047">
    <property type="entry name" value="RNI-like"/>
    <property type="match status" value="1"/>
</dbReference>
<organism evidence="1 2">
    <name type="scientific">Psilocybe cyanescens</name>
    <dbReference type="NCBI Taxonomy" id="93625"/>
    <lineage>
        <taxon>Eukaryota</taxon>
        <taxon>Fungi</taxon>
        <taxon>Dikarya</taxon>
        <taxon>Basidiomycota</taxon>
        <taxon>Agaricomycotina</taxon>
        <taxon>Agaricomycetes</taxon>
        <taxon>Agaricomycetidae</taxon>
        <taxon>Agaricales</taxon>
        <taxon>Agaricineae</taxon>
        <taxon>Strophariaceae</taxon>
        <taxon>Psilocybe</taxon>
    </lineage>
</organism>